<evidence type="ECO:0000259" key="8">
    <source>
        <dbReference type="Pfam" id="PF01435"/>
    </source>
</evidence>
<keyword evidence="3 6" id="KW-0378">Hydrolase</keyword>
<gene>
    <name evidence="9" type="ORF">ACFPM7_15405</name>
</gene>
<name>A0ABW0EM74_9PSEU</name>
<dbReference type="PANTHER" id="PTHR34978">
    <property type="entry name" value="POSSIBLE SENSOR-TRANSDUCER PROTEIN BLAR"/>
    <property type="match status" value="1"/>
</dbReference>
<sequence>MIIALALLVGAAATAWLLPRLLHRLTGSRVDPAVAITWWFLSCAGVLVTAAASVAMIVLPDHGPARSILNWVHSCWSALSHGDLTRVEDVLGGVALLAIVGVAVQVGDGAARRRARMRAERQRQLDLLRVLAGADADTSPVVWVDYGGPLAYSVAGNPGLVVVSSGLRDHLAPDQLAAVLAHERAHVRGRHHLLVGLADAIAGAASRVPLARALPAAVRTLVEMAADREAAAGCGAPAVTAALHRVRTTAPPGALAIATDDVAERIDRLSRSSSPCRVRRLLALAAALPGAIALPAVVGFAALAVGAAVCSVFLI</sequence>
<dbReference type="EMBL" id="JBHSKF010000006">
    <property type="protein sequence ID" value="MFC5288447.1"/>
    <property type="molecule type" value="Genomic_DNA"/>
</dbReference>
<evidence type="ECO:0000256" key="1">
    <source>
        <dbReference type="ARBA" id="ARBA00022670"/>
    </source>
</evidence>
<keyword evidence="2" id="KW-0479">Metal-binding</keyword>
<evidence type="ECO:0000313" key="9">
    <source>
        <dbReference type="EMBL" id="MFC5288447.1"/>
    </source>
</evidence>
<protein>
    <submittedName>
        <fullName evidence="9">M56 family metallopeptidase</fullName>
    </submittedName>
</protein>
<evidence type="ECO:0000256" key="4">
    <source>
        <dbReference type="ARBA" id="ARBA00022833"/>
    </source>
</evidence>
<keyword evidence="4 6" id="KW-0862">Zinc</keyword>
<dbReference type="Proteomes" id="UP001596157">
    <property type="component" value="Unassembled WGS sequence"/>
</dbReference>
<dbReference type="InterPro" id="IPR052173">
    <property type="entry name" value="Beta-lactam_resp_regulator"/>
</dbReference>
<accession>A0ABW0EM74</accession>
<keyword evidence="5 6" id="KW-0482">Metalloprotease</keyword>
<organism evidence="9 10">
    <name type="scientific">Actinokineospora guangxiensis</name>
    <dbReference type="NCBI Taxonomy" id="1490288"/>
    <lineage>
        <taxon>Bacteria</taxon>
        <taxon>Bacillati</taxon>
        <taxon>Actinomycetota</taxon>
        <taxon>Actinomycetes</taxon>
        <taxon>Pseudonocardiales</taxon>
        <taxon>Pseudonocardiaceae</taxon>
        <taxon>Actinokineospora</taxon>
    </lineage>
</organism>
<keyword evidence="10" id="KW-1185">Reference proteome</keyword>
<evidence type="ECO:0000256" key="3">
    <source>
        <dbReference type="ARBA" id="ARBA00022801"/>
    </source>
</evidence>
<comment type="caution">
    <text evidence="9">The sequence shown here is derived from an EMBL/GenBank/DDBJ whole genome shotgun (WGS) entry which is preliminary data.</text>
</comment>
<comment type="cofactor">
    <cofactor evidence="6">
        <name>Zn(2+)</name>
        <dbReference type="ChEBI" id="CHEBI:29105"/>
    </cofactor>
    <text evidence="6">Binds 1 zinc ion per subunit.</text>
</comment>
<dbReference type="PANTHER" id="PTHR34978:SF3">
    <property type="entry name" value="SLR0241 PROTEIN"/>
    <property type="match status" value="1"/>
</dbReference>
<reference evidence="10" key="1">
    <citation type="journal article" date="2019" name="Int. J. Syst. Evol. Microbiol.">
        <title>The Global Catalogue of Microorganisms (GCM) 10K type strain sequencing project: providing services to taxonomists for standard genome sequencing and annotation.</title>
        <authorList>
            <consortium name="The Broad Institute Genomics Platform"/>
            <consortium name="The Broad Institute Genome Sequencing Center for Infectious Disease"/>
            <person name="Wu L."/>
            <person name="Ma J."/>
        </authorList>
    </citation>
    <scope>NUCLEOTIDE SEQUENCE [LARGE SCALE GENOMIC DNA]</scope>
    <source>
        <strain evidence="10">CCUG 59778</strain>
    </source>
</reference>
<dbReference type="InterPro" id="IPR001915">
    <property type="entry name" value="Peptidase_M48"/>
</dbReference>
<evidence type="ECO:0000256" key="5">
    <source>
        <dbReference type="ARBA" id="ARBA00023049"/>
    </source>
</evidence>
<keyword evidence="7" id="KW-0472">Membrane</keyword>
<evidence type="ECO:0000313" key="10">
    <source>
        <dbReference type="Proteomes" id="UP001596157"/>
    </source>
</evidence>
<feature type="domain" description="Peptidase M48" evidence="8">
    <location>
        <begin position="127"/>
        <end position="194"/>
    </location>
</feature>
<evidence type="ECO:0000256" key="2">
    <source>
        <dbReference type="ARBA" id="ARBA00022723"/>
    </source>
</evidence>
<dbReference type="RefSeq" id="WP_378248295.1">
    <property type="nucleotide sequence ID" value="NZ_JBHSKF010000006.1"/>
</dbReference>
<keyword evidence="7" id="KW-0812">Transmembrane</keyword>
<dbReference type="Gene3D" id="3.30.2010.10">
    <property type="entry name" value="Metalloproteases ('zincins'), catalytic domain"/>
    <property type="match status" value="1"/>
</dbReference>
<keyword evidence="1 6" id="KW-0645">Protease</keyword>
<feature type="transmembrane region" description="Helical" evidence="7">
    <location>
        <begin position="281"/>
        <end position="314"/>
    </location>
</feature>
<dbReference type="CDD" id="cd07326">
    <property type="entry name" value="M56_BlaR1_MecR1_like"/>
    <property type="match status" value="1"/>
</dbReference>
<comment type="similarity">
    <text evidence="6">Belongs to the peptidase M48 family.</text>
</comment>
<dbReference type="Pfam" id="PF01435">
    <property type="entry name" value="Peptidase_M48"/>
    <property type="match status" value="1"/>
</dbReference>
<evidence type="ECO:0000256" key="7">
    <source>
        <dbReference type="SAM" id="Phobius"/>
    </source>
</evidence>
<proteinExistence type="inferred from homology"/>
<keyword evidence="7" id="KW-1133">Transmembrane helix</keyword>
<evidence type="ECO:0000256" key="6">
    <source>
        <dbReference type="RuleBase" id="RU003983"/>
    </source>
</evidence>
<feature type="transmembrane region" description="Helical" evidence="7">
    <location>
        <begin position="39"/>
        <end position="59"/>
    </location>
</feature>